<evidence type="ECO:0000313" key="3">
    <source>
        <dbReference type="Proteomes" id="UP000034927"/>
    </source>
</evidence>
<dbReference type="SUPFAM" id="SSF55729">
    <property type="entry name" value="Acyl-CoA N-acyltransferases (Nat)"/>
    <property type="match status" value="1"/>
</dbReference>
<name>A0A0G0D7D2_9BACT</name>
<reference evidence="2 3" key="1">
    <citation type="journal article" date="2015" name="Nature">
        <title>rRNA introns, odd ribosomes, and small enigmatic genomes across a large radiation of phyla.</title>
        <authorList>
            <person name="Brown C.T."/>
            <person name="Hug L.A."/>
            <person name="Thomas B.C."/>
            <person name="Sharon I."/>
            <person name="Castelle C.J."/>
            <person name="Singh A."/>
            <person name="Wilkins M.J."/>
            <person name="Williams K.H."/>
            <person name="Banfield J.F."/>
        </authorList>
    </citation>
    <scope>NUCLEOTIDE SEQUENCE [LARGE SCALE GENOMIC DNA]</scope>
</reference>
<sequence length="331" mass="38547">MKNIKSCKVKVVILEHTVIQPLNVSHIGDAIRLLEKYFEKERITVTLLPSFSDYNSLVLKNLEILIHKGFGYAMLEDHQLIGYIAGYPVDSLFGKEKGIFVPAFGHASAYEERIRIETALYTYAAEQWVTQHYLTHSVSIFAHDQDLLSTWFDLGFGKRCVDAIRKVQCQAIIPSEFKFEEITTQNIDLILEIHDAHIHYYQASPVFMPISDEDARTDLIAWLRQEDHRMFCIKVRNHVVGYIRYQTRGESLFSIHPQIRNITGLYVKPENRQHGIGSMLIYHIEEILSDNQIPLVGVDYESINPKANRFWFKHFSPYTYSLVRRIDERVL</sequence>
<protein>
    <recommendedName>
        <fullName evidence="1">N-acetyltransferase domain-containing protein</fullName>
    </recommendedName>
</protein>
<dbReference type="Proteomes" id="UP000034927">
    <property type="component" value="Unassembled WGS sequence"/>
</dbReference>
<organism evidence="2 3">
    <name type="scientific">Candidatus Magasanikbacteria bacterium GW2011_GWC2_34_16</name>
    <dbReference type="NCBI Taxonomy" id="1619045"/>
    <lineage>
        <taxon>Bacteria</taxon>
        <taxon>Candidatus Magasanikiibacteriota</taxon>
    </lineage>
</organism>
<dbReference type="AlphaFoldDB" id="A0A0G0D7D2"/>
<dbReference type="InterPro" id="IPR000182">
    <property type="entry name" value="GNAT_dom"/>
</dbReference>
<feature type="domain" description="N-acetyltransferase" evidence="1">
    <location>
        <begin position="177"/>
        <end position="327"/>
    </location>
</feature>
<evidence type="ECO:0000313" key="2">
    <source>
        <dbReference type="EMBL" id="KKP59115.1"/>
    </source>
</evidence>
<dbReference type="CDD" id="cd04301">
    <property type="entry name" value="NAT_SF"/>
    <property type="match status" value="1"/>
</dbReference>
<dbReference type="PROSITE" id="PS51186">
    <property type="entry name" value="GNAT"/>
    <property type="match status" value="1"/>
</dbReference>
<evidence type="ECO:0000259" key="1">
    <source>
        <dbReference type="PROSITE" id="PS51186"/>
    </source>
</evidence>
<gene>
    <name evidence="2" type="ORF">UR53_C0009G0003</name>
</gene>
<proteinExistence type="predicted"/>
<dbReference type="Pfam" id="PF00583">
    <property type="entry name" value="Acetyltransf_1"/>
    <property type="match status" value="1"/>
</dbReference>
<accession>A0A0G0D7D2</accession>
<dbReference type="InterPro" id="IPR016181">
    <property type="entry name" value="Acyl_CoA_acyltransferase"/>
</dbReference>
<dbReference type="GO" id="GO:0016747">
    <property type="term" value="F:acyltransferase activity, transferring groups other than amino-acyl groups"/>
    <property type="evidence" value="ECO:0007669"/>
    <property type="project" value="InterPro"/>
</dbReference>
<dbReference type="EMBL" id="LBPO01000009">
    <property type="protein sequence ID" value="KKP59115.1"/>
    <property type="molecule type" value="Genomic_DNA"/>
</dbReference>
<dbReference type="Gene3D" id="3.40.630.30">
    <property type="match status" value="1"/>
</dbReference>
<comment type="caution">
    <text evidence="2">The sequence shown here is derived from an EMBL/GenBank/DDBJ whole genome shotgun (WGS) entry which is preliminary data.</text>
</comment>